<evidence type="ECO:0000313" key="2">
    <source>
        <dbReference type="EMBL" id="KIE44992.1"/>
    </source>
</evidence>
<dbReference type="Proteomes" id="UP000031366">
    <property type="component" value="Unassembled WGS sequence"/>
</dbReference>
<keyword evidence="1" id="KW-0812">Transmembrane</keyword>
<protein>
    <submittedName>
        <fullName evidence="2">Uncharacterized protein</fullName>
    </submittedName>
</protein>
<proteinExistence type="predicted"/>
<keyword evidence="1" id="KW-1133">Transmembrane helix</keyword>
<feature type="transmembrane region" description="Helical" evidence="1">
    <location>
        <begin position="45"/>
        <end position="65"/>
    </location>
</feature>
<sequence length="110" mass="11736">MLFSALATMALSADSSFLGDPVSADELGNRMALAMREIGKILDKLLVPLVVIFTVIAVMLIIVGSMSKSGTLKKTGVMMFLCECGGILLYFSIPLVLGFLRHISDILNGV</sequence>
<accession>A0A0C1QVJ6</accession>
<reference evidence="2 3" key="1">
    <citation type="journal article" date="2015" name="Infect. Genet. Evol.">
        <title>Genomic sequences of six botulinum neurotoxin-producing strains representing three clostridial species illustrate the mobility and diversity of botulinum neurotoxin genes.</title>
        <authorList>
            <person name="Smith T.J."/>
            <person name="Hill K.K."/>
            <person name="Xie G."/>
            <person name="Foley B.T."/>
            <person name="Williamson C.H."/>
            <person name="Foster J.T."/>
            <person name="Johnson S.L."/>
            <person name="Chertkov O."/>
            <person name="Teshima H."/>
            <person name="Gibbons H.S."/>
            <person name="Johnsky L.A."/>
            <person name="Karavis M.A."/>
            <person name="Smith L.A."/>
        </authorList>
    </citation>
    <scope>NUCLEOTIDE SEQUENCE [LARGE SCALE GENOMIC DNA]</scope>
    <source>
        <strain evidence="2 3">CDC 2741</strain>
    </source>
</reference>
<organism evidence="2 3">
    <name type="scientific">Clostridium argentinense CDC 2741</name>
    <dbReference type="NCBI Taxonomy" id="1418104"/>
    <lineage>
        <taxon>Bacteria</taxon>
        <taxon>Bacillati</taxon>
        <taxon>Bacillota</taxon>
        <taxon>Clostridia</taxon>
        <taxon>Eubacteriales</taxon>
        <taxon>Clostridiaceae</taxon>
        <taxon>Clostridium</taxon>
    </lineage>
</organism>
<gene>
    <name evidence="2" type="ORF">U732_33</name>
</gene>
<evidence type="ECO:0000256" key="1">
    <source>
        <dbReference type="SAM" id="Phobius"/>
    </source>
</evidence>
<dbReference type="EMBL" id="AYSO01000020">
    <property type="protein sequence ID" value="KIE44992.1"/>
    <property type="molecule type" value="Genomic_DNA"/>
</dbReference>
<evidence type="ECO:0000313" key="3">
    <source>
        <dbReference type="Proteomes" id="UP000031366"/>
    </source>
</evidence>
<keyword evidence="1" id="KW-0472">Membrane</keyword>
<feature type="transmembrane region" description="Helical" evidence="1">
    <location>
        <begin position="77"/>
        <end position="100"/>
    </location>
</feature>
<name>A0A0C1QVJ6_9CLOT</name>
<dbReference type="RefSeq" id="WP_039635627.1">
    <property type="nucleotide sequence ID" value="NZ_AYSO01000020.1"/>
</dbReference>
<keyword evidence="3" id="KW-1185">Reference proteome</keyword>
<dbReference type="AlphaFoldDB" id="A0A0C1QVJ6"/>
<comment type="caution">
    <text evidence="2">The sequence shown here is derived from an EMBL/GenBank/DDBJ whole genome shotgun (WGS) entry which is preliminary data.</text>
</comment>